<comment type="caution">
    <text evidence="1">The sequence shown here is derived from an EMBL/GenBank/DDBJ whole genome shotgun (WGS) entry which is preliminary data.</text>
</comment>
<name>A0AB34PGG1_9XANT</name>
<proteinExistence type="predicted"/>
<dbReference type="Proteomes" id="UP000029879">
    <property type="component" value="Unassembled WGS sequence"/>
</dbReference>
<evidence type="ECO:0000313" key="1">
    <source>
        <dbReference type="EMBL" id="KGK59603.1"/>
    </source>
</evidence>
<reference evidence="1 2" key="1">
    <citation type="submission" date="2014-10" db="EMBL/GenBank/DDBJ databases">
        <title>Genome sequence of a Xanthomonas strain that is pathogenic on beans.</title>
        <authorList>
            <person name="Aritua V."/>
            <person name="Sapp M."/>
            <person name="Harrison J."/>
            <person name="Smith J."/>
            <person name="Studholme D."/>
        </authorList>
    </citation>
    <scope>NUCLEOTIDE SEQUENCE [LARGE SCALE GENOMIC DNA]</scope>
    <source>
        <strain evidence="1 2">Nyagatare</strain>
    </source>
</reference>
<dbReference type="EMBL" id="JRQI01000004">
    <property type="protein sequence ID" value="KGK59603.1"/>
    <property type="molecule type" value="Genomic_DNA"/>
</dbReference>
<accession>A0AB34PGG1</accession>
<gene>
    <name evidence="1" type="ORF">NC00_01405</name>
</gene>
<evidence type="ECO:0000313" key="2">
    <source>
        <dbReference type="Proteomes" id="UP000029879"/>
    </source>
</evidence>
<organism evidence="1 2">
    <name type="scientific">Xanthomonas cannabis pv. phaseoli</name>
    <dbReference type="NCBI Taxonomy" id="1885902"/>
    <lineage>
        <taxon>Bacteria</taxon>
        <taxon>Pseudomonadati</taxon>
        <taxon>Pseudomonadota</taxon>
        <taxon>Gammaproteobacteria</taxon>
        <taxon>Lysobacterales</taxon>
        <taxon>Lysobacteraceae</taxon>
        <taxon>Xanthomonas</taxon>
    </lineage>
</organism>
<protein>
    <submittedName>
        <fullName evidence="1">Uncharacterized protein</fullName>
    </submittedName>
</protein>
<dbReference type="AlphaFoldDB" id="A0AB34PGG1"/>
<dbReference type="RefSeq" id="WP_047693058.1">
    <property type="nucleotide sequence ID" value="NZ_KN265459.1"/>
</dbReference>
<sequence>MFQLEANDAEYSHLNLRKEKHGEDKVPAATLTFKLGASALILDSIDPKLRPSFYEKPGKGAQQALAIDGNDLTALKLPYLKPQKIGLKAKGYELTIASLLEHIEPLFFADSELVLETVDFIEGGSCELVIKVNTTIESEDYQPLLEAWDREQVVLTLTPPKRAAQQADLTEGGTLDDQDSADAAAELARLAEAGQKAAA</sequence>